<accession>A0A537L504</accession>
<evidence type="ECO:0000259" key="1">
    <source>
        <dbReference type="Pfam" id="PF13661"/>
    </source>
</evidence>
<protein>
    <recommendedName>
        <fullName evidence="1">Prolyl 3,4-dihydroxylase TPA1/OFD1 N-terminal domain-containing protein</fullName>
    </recommendedName>
</protein>
<sequence>MLDRQRLASWIQPQHLEDRALETYQNAFTSHAARLVVIRDFLVPQVAERLSRFLANEAEFKPEYGLYSIEGAVKEEEWLLASDQDRFFRLGKLVGTPPQFQTSPNALTYLQFRMTFQRPEFKAFFEAISGMPLGGSDDFGAHSMIQGDFLRPHSDDNRSRQLALVIYLTPGWEREFGGLLRVVHKDGGFTEVEPAYNTMIAFDVLAAPAHLVLPIQSAQQKRRLSIGGWYHQPG</sequence>
<comment type="caution">
    <text evidence="2">The sequence shown here is derived from an EMBL/GenBank/DDBJ whole genome shotgun (WGS) entry which is preliminary data.</text>
</comment>
<gene>
    <name evidence="2" type="ORF">E6H01_05750</name>
</gene>
<dbReference type="PANTHER" id="PTHR12117">
    <property type="entry name" value="HISTONE ACETYLTRANSFERASE COMPLEX"/>
    <property type="match status" value="1"/>
</dbReference>
<reference evidence="2 3" key="1">
    <citation type="journal article" date="2019" name="Nat. Microbiol.">
        <title>Mediterranean grassland soil C-N compound turnover is dependent on rainfall and depth, and is mediated by genomically divergent microorganisms.</title>
        <authorList>
            <person name="Diamond S."/>
            <person name="Andeer P.F."/>
            <person name="Li Z."/>
            <person name="Crits-Christoph A."/>
            <person name="Burstein D."/>
            <person name="Anantharaman K."/>
            <person name="Lane K.R."/>
            <person name="Thomas B.C."/>
            <person name="Pan C."/>
            <person name="Northen T.R."/>
            <person name="Banfield J.F."/>
        </authorList>
    </citation>
    <scope>NUCLEOTIDE SEQUENCE [LARGE SCALE GENOMIC DNA]</scope>
    <source>
        <strain evidence="2">NP_4</strain>
    </source>
</reference>
<proteinExistence type="predicted"/>
<evidence type="ECO:0000313" key="3">
    <source>
        <dbReference type="Proteomes" id="UP000319353"/>
    </source>
</evidence>
<dbReference type="InterPro" id="IPR039558">
    <property type="entry name" value="TPA1/OFD1_N"/>
</dbReference>
<dbReference type="Gene3D" id="2.60.120.620">
    <property type="entry name" value="q2cbj1_9rhob like domain"/>
    <property type="match status" value="1"/>
</dbReference>
<evidence type="ECO:0000313" key="2">
    <source>
        <dbReference type="EMBL" id="TMJ03092.1"/>
    </source>
</evidence>
<organism evidence="2 3">
    <name type="scientific">Candidatus Segetimicrobium genomatis</name>
    <dbReference type="NCBI Taxonomy" id="2569760"/>
    <lineage>
        <taxon>Bacteria</taxon>
        <taxon>Bacillati</taxon>
        <taxon>Candidatus Sysuimicrobiota</taxon>
        <taxon>Candidatus Sysuimicrobiia</taxon>
        <taxon>Candidatus Sysuimicrobiales</taxon>
        <taxon>Candidatus Segetimicrobiaceae</taxon>
        <taxon>Candidatus Segetimicrobium</taxon>
    </lineage>
</organism>
<dbReference type="EMBL" id="VBAL01000064">
    <property type="protein sequence ID" value="TMJ03092.1"/>
    <property type="molecule type" value="Genomic_DNA"/>
</dbReference>
<name>A0A537L504_9BACT</name>
<dbReference type="InterPro" id="IPR051842">
    <property type="entry name" value="uS12_prolyl_hydroxylase"/>
</dbReference>
<dbReference type="Pfam" id="PF13661">
    <property type="entry name" value="2OG-FeII_Oxy_4"/>
    <property type="match status" value="1"/>
</dbReference>
<feature type="domain" description="Prolyl 3,4-dihydroxylase TPA1/OFD1 N-terminal" evidence="1">
    <location>
        <begin position="144"/>
        <end position="231"/>
    </location>
</feature>
<dbReference type="PANTHER" id="PTHR12117:SF0">
    <property type="entry name" value="PROLYL 3-HYDROXYLASE OGFOD1"/>
    <property type="match status" value="1"/>
</dbReference>
<dbReference type="Proteomes" id="UP000319353">
    <property type="component" value="Unassembled WGS sequence"/>
</dbReference>
<dbReference type="AlphaFoldDB" id="A0A537L504"/>